<sequence length="78" mass="9168">MLFLVLVCGHVLIVIFFWVDRRRHFFAAKYESIMVIGELCNVNQKHNRSICNLLVLISTCSFFGRWFFSTLNIANLQL</sequence>
<dbReference type="Proteomes" id="UP001229421">
    <property type="component" value="Unassembled WGS sequence"/>
</dbReference>
<keyword evidence="2" id="KW-1185">Reference proteome</keyword>
<dbReference type="EMBL" id="JAUHHV010000001">
    <property type="protein sequence ID" value="KAK1441445.1"/>
    <property type="molecule type" value="Genomic_DNA"/>
</dbReference>
<comment type="caution">
    <text evidence="1">The sequence shown here is derived from an EMBL/GenBank/DDBJ whole genome shotgun (WGS) entry which is preliminary data.</text>
</comment>
<name>A0AAD8LQ40_TARER</name>
<reference evidence="1" key="1">
    <citation type="journal article" date="2023" name="bioRxiv">
        <title>Improved chromosome-level genome assembly for marigold (Tagetes erecta).</title>
        <authorList>
            <person name="Jiang F."/>
            <person name="Yuan L."/>
            <person name="Wang S."/>
            <person name="Wang H."/>
            <person name="Xu D."/>
            <person name="Wang A."/>
            <person name="Fan W."/>
        </authorList>
    </citation>
    <scope>NUCLEOTIDE SEQUENCE</scope>
    <source>
        <strain evidence="1">WSJ</strain>
        <tissue evidence="1">Leaf</tissue>
    </source>
</reference>
<protein>
    <submittedName>
        <fullName evidence="1">Uncharacterized protein</fullName>
    </submittedName>
</protein>
<dbReference type="AlphaFoldDB" id="A0AAD8LQ40"/>
<evidence type="ECO:0000313" key="2">
    <source>
        <dbReference type="Proteomes" id="UP001229421"/>
    </source>
</evidence>
<organism evidence="1 2">
    <name type="scientific">Tagetes erecta</name>
    <name type="common">African marigold</name>
    <dbReference type="NCBI Taxonomy" id="13708"/>
    <lineage>
        <taxon>Eukaryota</taxon>
        <taxon>Viridiplantae</taxon>
        <taxon>Streptophyta</taxon>
        <taxon>Embryophyta</taxon>
        <taxon>Tracheophyta</taxon>
        <taxon>Spermatophyta</taxon>
        <taxon>Magnoliopsida</taxon>
        <taxon>eudicotyledons</taxon>
        <taxon>Gunneridae</taxon>
        <taxon>Pentapetalae</taxon>
        <taxon>asterids</taxon>
        <taxon>campanulids</taxon>
        <taxon>Asterales</taxon>
        <taxon>Asteraceae</taxon>
        <taxon>Asteroideae</taxon>
        <taxon>Heliantheae alliance</taxon>
        <taxon>Tageteae</taxon>
        <taxon>Tagetes</taxon>
    </lineage>
</organism>
<accession>A0AAD8LQ40</accession>
<gene>
    <name evidence="1" type="ORF">QVD17_07342</name>
</gene>
<evidence type="ECO:0000313" key="1">
    <source>
        <dbReference type="EMBL" id="KAK1441445.1"/>
    </source>
</evidence>
<proteinExistence type="predicted"/>